<keyword evidence="1" id="KW-0472">Membrane</keyword>
<evidence type="ECO:0008006" key="4">
    <source>
        <dbReference type="Google" id="ProtNLM"/>
    </source>
</evidence>
<name>A0A6S6PGE2_ACEAC</name>
<sequence length="180" mass="20064">MNCYHVGITEMEQRRKGVTLIEALFVLGLMAIIIGLVMLFVSQADIKKKNSQYIQELGSIRQALHDLCDSNPKSCNNKDMTQTLAQSGLLSQKYTYAQQVVDPYGSTMSPIVVFTLNGVSMMTLASYIHNLPQCNAIMEYANTDQALWKMAGNATPDQIMEACKSTSQYQGSLFQMELPF</sequence>
<dbReference type="Proteomes" id="UP000515220">
    <property type="component" value="Chromosome"/>
</dbReference>
<proteinExistence type="predicted"/>
<evidence type="ECO:0000313" key="2">
    <source>
        <dbReference type="EMBL" id="BCI66016.1"/>
    </source>
</evidence>
<dbReference type="SUPFAM" id="SSF54523">
    <property type="entry name" value="Pili subunits"/>
    <property type="match status" value="1"/>
</dbReference>
<reference evidence="2 3" key="1">
    <citation type="submission" date="2020-07" db="EMBL/GenBank/DDBJ databases">
        <title>Complete Genome Sequence of an acetic acid bacterium, Acetobacter aceti JCM20276.</title>
        <authorList>
            <person name="Hirose Y."/>
            <person name="Mihara H."/>
        </authorList>
    </citation>
    <scope>NUCLEOTIDE SEQUENCE [LARGE SCALE GENOMIC DNA]</scope>
    <source>
        <strain evidence="2 3">JCM20276</strain>
    </source>
</reference>
<evidence type="ECO:0000256" key="1">
    <source>
        <dbReference type="SAM" id="Phobius"/>
    </source>
</evidence>
<dbReference type="InterPro" id="IPR045584">
    <property type="entry name" value="Pilin-like"/>
</dbReference>
<feature type="transmembrane region" description="Helical" evidence="1">
    <location>
        <begin position="20"/>
        <end position="41"/>
    </location>
</feature>
<dbReference type="AlphaFoldDB" id="A0A6S6PGE2"/>
<gene>
    <name evidence="2" type="ORF">AAJCM20276_06400</name>
</gene>
<organism evidence="2 3">
    <name type="scientific">Acetobacter aceti</name>
    <dbReference type="NCBI Taxonomy" id="435"/>
    <lineage>
        <taxon>Bacteria</taxon>
        <taxon>Pseudomonadati</taxon>
        <taxon>Pseudomonadota</taxon>
        <taxon>Alphaproteobacteria</taxon>
        <taxon>Acetobacterales</taxon>
        <taxon>Acetobacteraceae</taxon>
        <taxon>Acetobacter</taxon>
        <taxon>Acetobacter subgen. Acetobacter</taxon>
    </lineage>
</organism>
<dbReference type="EMBL" id="AP023326">
    <property type="protein sequence ID" value="BCI66016.1"/>
    <property type="molecule type" value="Genomic_DNA"/>
</dbReference>
<keyword evidence="1" id="KW-0812">Transmembrane</keyword>
<dbReference type="PROSITE" id="PS00409">
    <property type="entry name" value="PROKAR_NTER_METHYL"/>
    <property type="match status" value="1"/>
</dbReference>
<dbReference type="InterPro" id="IPR012902">
    <property type="entry name" value="N_methyl_site"/>
</dbReference>
<keyword evidence="1" id="KW-1133">Transmembrane helix</keyword>
<evidence type="ECO:0000313" key="3">
    <source>
        <dbReference type="Proteomes" id="UP000515220"/>
    </source>
</evidence>
<protein>
    <recommendedName>
        <fullName evidence="4">Type 4 secretion system PilS N-terminal domain-containing protein</fullName>
    </recommendedName>
</protein>
<accession>A0A6S6PGE2</accession>
<dbReference type="Gene3D" id="3.30.700.10">
    <property type="entry name" value="Glycoprotein, Type 4 Pilin"/>
    <property type="match status" value="1"/>
</dbReference>